<keyword evidence="4" id="KW-0805">Transcription regulation</keyword>
<dbReference type="InterPro" id="IPR034605">
    <property type="entry name" value="PGC-1"/>
</dbReference>
<evidence type="ECO:0000256" key="3">
    <source>
        <dbReference type="ARBA" id="ARBA00022884"/>
    </source>
</evidence>
<dbReference type="AlphaFoldDB" id="F9F9H6"/>
<comment type="subcellular location">
    <subcellularLocation>
        <location evidence="1">Nucleus</location>
    </subcellularLocation>
</comment>
<dbReference type="GO" id="GO:0003723">
    <property type="term" value="F:RNA binding"/>
    <property type="evidence" value="ECO:0007669"/>
    <property type="project" value="UniProtKB-KW"/>
</dbReference>
<comment type="caution">
    <text evidence="8">The sequence shown here is derived from an EMBL/GenBank/DDBJ whole genome shotgun (WGS) entry which is preliminary data.</text>
</comment>
<dbReference type="EMBL" id="AFQF01001012">
    <property type="protein sequence ID" value="EGU86432.1"/>
    <property type="molecule type" value="Genomic_DNA"/>
</dbReference>
<evidence type="ECO:0000256" key="4">
    <source>
        <dbReference type="ARBA" id="ARBA00023015"/>
    </source>
</evidence>
<sequence>MAMLLLATQKKQKSDMLAVRMPMTLQRWFETLGKLRSRWMDPPSWMGWSKNGRIIQCFDSQTLSWDVRTKHVTYDPIPILDLVRGLAIYGRGATLFTLGPNNTVQQFDLNSPAIMAANVLHPANLLPPSPPVSKGTGDQSATSTTTIASESETSSISLDLNISERDEDHVSPFSQLTRHQSCGSDIEPYESSSPGLSRSGLSFIVEVLAVSSQTPGRCSDCMRSRRLSENNYISAETSIRPSTINSNAHGNTRDLDAYSMGHSLGTTSVPSMASSCSRRRPSRLCNEAPRSPNDNKVCDLFKSTRARLNGTPYSMLWVSTVLVSLMTICDVECSTPSSDGTKRHSEGSASRVLFIKWLGDIDADIMNANFENMTSSDWMLLALNGISAHASQQKLGHIYVQRLLEAGDVHAAVTIMLGIGDDNDAIKAMTPSIPEVLSSPLSPLGVQCVPQRSIAKTSALKLMTSFGDQTQKSKFFAGDGSQSPIAAIVTPIADSAGSLTLSRASNNEATTAFLRH</sequence>
<keyword evidence="3" id="KW-0694">RNA-binding</keyword>
<organism evidence="8">
    <name type="scientific">Fusarium oxysporum (strain Fo5176)</name>
    <name type="common">Fusarium vascular wilt</name>
    <dbReference type="NCBI Taxonomy" id="660025"/>
    <lineage>
        <taxon>Eukaryota</taxon>
        <taxon>Fungi</taxon>
        <taxon>Dikarya</taxon>
        <taxon>Ascomycota</taxon>
        <taxon>Pezizomycotina</taxon>
        <taxon>Sordariomycetes</taxon>
        <taxon>Hypocreomycetidae</taxon>
        <taxon>Hypocreales</taxon>
        <taxon>Nectriaceae</taxon>
        <taxon>Fusarium</taxon>
        <taxon>Fusarium oxysporum species complex</taxon>
    </lineage>
</organism>
<dbReference type="PANTHER" id="PTHR15528:SF11">
    <property type="entry name" value="FI18188P1"/>
    <property type="match status" value="1"/>
</dbReference>
<reference evidence="8" key="1">
    <citation type="journal article" date="2012" name="Mol. Plant Microbe Interact.">
        <title>A highly conserved effector in Fusarium oxysporum is required for full virulence on Arabidopsis.</title>
        <authorList>
            <person name="Thatcher L.F."/>
            <person name="Gardiner D.M."/>
            <person name="Kazan K."/>
            <person name="Manners J."/>
        </authorList>
    </citation>
    <scope>NUCLEOTIDE SEQUENCE [LARGE SCALE GENOMIC DNA]</scope>
    <source>
        <strain evidence="8">Fo5176</strain>
    </source>
</reference>
<keyword evidence="5" id="KW-0804">Transcription</keyword>
<dbReference type="GO" id="GO:0005634">
    <property type="term" value="C:nucleus"/>
    <property type="evidence" value="ECO:0007669"/>
    <property type="project" value="UniProtKB-SubCell"/>
</dbReference>
<keyword evidence="2" id="KW-0597">Phosphoprotein</keyword>
<feature type="compositionally biased region" description="Low complexity" evidence="7">
    <location>
        <begin position="140"/>
        <end position="157"/>
    </location>
</feature>
<dbReference type="PANTHER" id="PTHR15528">
    <property type="entry name" value="PEROXISOME PROLIFERATOR ACTIVATED RECEPTOR GAMMA COACTIVATOR 1 PGC-1 -RELATED"/>
    <property type="match status" value="1"/>
</dbReference>
<evidence type="ECO:0000256" key="5">
    <source>
        <dbReference type="ARBA" id="ARBA00023163"/>
    </source>
</evidence>
<proteinExistence type="predicted"/>
<evidence type="ECO:0000256" key="6">
    <source>
        <dbReference type="ARBA" id="ARBA00023242"/>
    </source>
</evidence>
<dbReference type="GO" id="GO:0003712">
    <property type="term" value="F:transcription coregulator activity"/>
    <property type="evidence" value="ECO:0007669"/>
    <property type="project" value="InterPro"/>
</dbReference>
<evidence type="ECO:0000256" key="7">
    <source>
        <dbReference type="SAM" id="MobiDB-lite"/>
    </source>
</evidence>
<name>F9F9H6_FUSOF</name>
<evidence type="ECO:0000256" key="1">
    <source>
        <dbReference type="ARBA" id="ARBA00004123"/>
    </source>
</evidence>
<evidence type="ECO:0000256" key="2">
    <source>
        <dbReference type="ARBA" id="ARBA00022553"/>
    </source>
</evidence>
<evidence type="ECO:0000313" key="8">
    <source>
        <dbReference type="EMBL" id="EGU86432.1"/>
    </source>
</evidence>
<dbReference type="GO" id="GO:0045944">
    <property type="term" value="P:positive regulation of transcription by RNA polymerase II"/>
    <property type="evidence" value="ECO:0007669"/>
    <property type="project" value="TreeGrafter"/>
</dbReference>
<feature type="region of interest" description="Disordered" evidence="7">
    <location>
        <begin position="126"/>
        <end position="157"/>
    </location>
</feature>
<keyword evidence="6" id="KW-0539">Nucleus</keyword>
<accession>F9F9H6</accession>
<gene>
    <name evidence="8" type="ORF">FOXB_03051</name>
</gene>
<protein>
    <submittedName>
        <fullName evidence="8">Uncharacterized protein</fullName>
    </submittedName>
</protein>
<dbReference type="STRING" id="660025.F9F9H6"/>